<organism evidence="11 12">
    <name type="scientific">Marinobacter halodurans</name>
    <dbReference type="NCBI Taxonomy" id="2528979"/>
    <lineage>
        <taxon>Bacteria</taxon>
        <taxon>Pseudomonadati</taxon>
        <taxon>Pseudomonadota</taxon>
        <taxon>Gammaproteobacteria</taxon>
        <taxon>Pseudomonadales</taxon>
        <taxon>Marinobacteraceae</taxon>
        <taxon>Marinobacter</taxon>
    </lineage>
</organism>
<feature type="domain" description="Peptidase M48" evidence="9">
    <location>
        <begin position="185"/>
        <end position="352"/>
    </location>
</feature>
<comment type="caution">
    <text evidence="11">The sequence shown here is derived from an EMBL/GenBank/DDBJ whole genome shotgun (WGS) entry which is preliminary data.</text>
</comment>
<comment type="cofactor">
    <cofactor evidence="6">
        <name>Zn(2+)</name>
        <dbReference type="ChEBI" id="CHEBI:29105"/>
    </cofactor>
    <text evidence="6">Binds 1 zinc ion per subunit.</text>
</comment>
<evidence type="ECO:0000256" key="4">
    <source>
        <dbReference type="ARBA" id="ARBA00022833"/>
    </source>
</evidence>
<dbReference type="InterPro" id="IPR051156">
    <property type="entry name" value="Mito/Outer_Membr_Metalloprot"/>
</dbReference>
<evidence type="ECO:0000259" key="10">
    <source>
        <dbReference type="Pfam" id="PF23368"/>
    </source>
</evidence>
<evidence type="ECO:0000259" key="9">
    <source>
        <dbReference type="Pfam" id="PF01435"/>
    </source>
</evidence>
<reference evidence="11 12" key="1">
    <citation type="submission" date="2019-02" db="EMBL/GenBank/DDBJ databases">
        <title>Marinobacter halodurans sp. nov., a marine bacterium isolated from sea tidal flat.</title>
        <authorList>
            <person name="Yoo Y."/>
            <person name="Lee D.W."/>
            <person name="Kim B.S."/>
            <person name="Kim J.-J."/>
        </authorList>
    </citation>
    <scope>NUCLEOTIDE SEQUENCE [LARGE SCALE GENOMIC DNA]</scope>
    <source>
        <strain evidence="11 12">YJ-S3-2</strain>
    </source>
</reference>
<proteinExistence type="inferred from homology"/>
<keyword evidence="12" id="KW-1185">Reference proteome</keyword>
<keyword evidence="1 6" id="KW-0645">Protease</keyword>
<evidence type="ECO:0000256" key="5">
    <source>
        <dbReference type="ARBA" id="ARBA00023049"/>
    </source>
</evidence>
<dbReference type="Proteomes" id="UP000313645">
    <property type="component" value="Unassembled WGS sequence"/>
</dbReference>
<evidence type="ECO:0000256" key="8">
    <source>
        <dbReference type="SAM" id="Phobius"/>
    </source>
</evidence>
<evidence type="ECO:0000313" key="12">
    <source>
        <dbReference type="Proteomes" id="UP000313645"/>
    </source>
</evidence>
<evidence type="ECO:0000313" key="11">
    <source>
        <dbReference type="EMBL" id="TBW59610.1"/>
    </source>
</evidence>
<feature type="domain" description="DUF7092" evidence="10">
    <location>
        <begin position="14"/>
        <end position="90"/>
    </location>
</feature>
<dbReference type="EMBL" id="SJDL01000001">
    <property type="protein sequence ID" value="TBW59610.1"/>
    <property type="molecule type" value="Genomic_DNA"/>
</dbReference>
<dbReference type="RefSeq" id="WP_131478215.1">
    <property type="nucleotide sequence ID" value="NZ_SJDL01000001.1"/>
</dbReference>
<keyword evidence="3 6" id="KW-0378">Hydrolase</keyword>
<protein>
    <submittedName>
        <fullName evidence="11">M48 family metallopeptidase</fullName>
    </submittedName>
</protein>
<dbReference type="InterPro" id="IPR001915">
    <property type="entry name" value="Peptidase_M48"/>
</dbReference>
<comment type="similarity">
    <text evidence="6">Belongs to the peptidase M48 family.</text>
</comment>
<evidence type="ECO:0000256" key="6">
    <source>
        <dbReference type="RuleBase" id="RU003983"/>
    </source>
</evidence>
<feature type="transmembrane region" description="Helical" evidence="8">
    <location>
        <begin position="107"/>
        <end position="129"/>
    </location>
</feature>
<dbReference type="PANTHER" id="PTHR22726">
    <property type="entry name" value="METALLOENDOPEPTIDASE OMA1"/>
    <property type="match status" value="1"/>
</dbReference>
<dbReference type="Gene3D" id="3.30.2010.10">
    <property type="entry name" value="Metalloproteases ('zincins'), catalytic domain"/>
    <property type="match status" value="1"/>
</dbReference>
<keyword evidence="5 6" id="KW-0482">Metalloprotease</keyword>
<feature type="region of interest" description="Disordered" evidence="7">
    <location>
        <begin position="1"/>
        <end position="23"/>
    </location>
</feature>
<keyword evidence="2" id="KW-0479">Metal-binding</keyword>
<keyword evidence="8" id="KW-0812">Transmembrane</keyword>
<keyword evidence="4 6" id="KW-0862">Zinc</keyword>
<evidence type="ECO:0000256" key="2">
    <source>
        <dbReference type="ARBA" id="ARBA00022723"/>
    </source>
</evidence>
<name>A0ABY1ZR55_9GAMM</name>
<keyword evidence="8" id="KW-0472">Membrane</keyword>
<sequence>MPSTSASPPSDMELTGDFYSGATSRRRPSRLWLDDEGQLILEADDERHLLEWHAIRVSPRVGNTPRYLHLLDDGVFETRDNDGVDALTRRFRTGRLSRWVHRLENHLGLILIAAVVAALMTLGSFLYGLPWTSKVVAGMMPASVVDSLSQTTLNTLDSTVMQPSTLSADRQAELRSTFAPYLETIPGQDVHVVFRHSDQVGANAMALPDGTIVFTDAMVHLAEDDQELVAVLSHELGHVAHNHGMQGVVHSSLTAWLLVMMTGDLTAFADTTVTGPAVLLNLAYSRDMERDADQYALDLMQQRRVDPGHFIAIMQRLEGGEGSSEDKAADWQTTINGLMSSHPLTEERIARFRMDGN</sequence>
<dbReference type="Pfam" id="PF01435">
    <property type="entry name" value="Peptidase_M48"/>
    <property type="match status" value="1"/>
</dbReference>
<dbReference type="InterPro" id="IPR055518">
    <property type="entry name" value="DUF7092"/>
</dbReference>
<accession>A0ABY1ZR55</accession>
<evidence type="ECO:0000256" key="1">
    <source>
        <dbReference type="ARBA" id="ARBA00022670"/>
    </source>
</evidence>
<gene>
    <name evidence="11" type="ORF">EZI54_01255</name>
</gene>
<dbReference type="CDD" id="cd07332">
    <property type="entry name" value="M48C_Oma1_like"/>
    <property type="match status" value="1"/>
</dbReference>
<dbReference type="PANTHER" id="PTHR22726:SF1">
    <property type="entry name" value="METALLOENDOPEPTIDASE OMA1, MITOCHONDRIAL"/>
    <property type="match status" value="1"/>
</dbReference>
<keyword evidence="8" id="KW-1133">Transmembrane helix</keyword>
<dbReference type="Pfam" id="PF23368">
    <property type="entry name" value="DUF7092"/>
    <property type="match status" value="1"/>
</dbReference>
<evidence type="ECO:0000256" key="3">
    <source>
        <dbReference type="ARBA" id="ARBA00022801"/>
    </source>
</evidence>
<evidence type="ECO:0000256" key="7">
    <source>
        <dbReference type="SAM" id="MobiDB-lite"/>
    </source>
</evidence>